<comment type="caution">
    <text evidence="1">The sequence shown here is derived from an EMBL/GenBank/DDBJ whole genome shotgun (WGS) entry which is preliminary data.</text>
</comment>
<gene>
    <name evidence="1" type="ORF">KXQ929_LOCUS53667</name>
</gene>
<organism evidence="1 2">
    <name type="scientific">Adineta steineri</name>
    <dbReference type="NCBI Taxonomy" id="433720"/>
    <lineage>
        <taxon>Eukaryota</taxon>
        <taxon>Metazoa</taxon>
        <taxon>Spiralia</taxon>
        <taxon>Gnathifera</taxon>
        <taxon>Rotifera</taxon>
        <taxon>Eurotatoria</taxon>
        <taxon>Bdelloidea</taxon>
        <taxon>Adinetida</taxon>
        <taxon>Adinetidae</taxon>
        <taxon>Adineta</taxon>
    </lineage>
</organism>
<evidence type="ECO:0000313" key="1">
    <source>
        <dbReference type="EMBL" id="CAF4445955.1"/>
    </source>
</evidence>
<protein>
    <submittedName>
        <fullName evidence="1">Uncharacterized protein</fullName>
    </submittedName>
</protein>
<dbReference type="EMBL" id="CAJOBB010030788">
    <property type="protein sequence ID" value="CAF4445955.1"/>
    <property type="molecule type" value="Genomic_DNA"/>
</dbReference>
<dbReference type="AlphaFoldDB" id="A0A820RZF8"/>
<evidence type="ECO:0000313" key="2">
    <source>
        <dbReference type="Proteomes" id="UP000663868"/>
    </source>
</evidence>
<dbReference type="Proteomes" id="UP000663868">
    <property type="component" value="Unassembled WGS sequence"/>
</dbReference>
<proteinExistence type="predicted"/>
<accession>A0A820RZF8</accession>
<name>A0A820RZF8_9BILA</name>
<reference evidence="1" key="1">
    <citation type="submission" date="2021-02" db="EMBL/GenBank/DDBJ databases">
        <authorList>
            <person name="Nowell W R."/>
        </authorList>
    </citation>
    <scope>NUCLEOTIDE SEQUENCE</scope>
</reference>
<sequence length="137" mass="16424">MLHLDEYIAPLHPYKTIVDYVHENFERRIMGSINRRSQFFCSKNPTSYTPKENDTNRLTIERFTFRARNRHKSGREKYLYRSRFVQYLSIHHQIVGLLKEQSLEKHITHAHYASISRLRTMPSCGTNEHVEDTNICR</sequence>